<dbReference type="AlphaFoldDB" id="A0A8T2LTG1"/>
<proteinExistence type="predicted"/>
<feature type="compositionally biased region" description="Polar residues" evidence="1">
    <location>
        <begin position="216"/>
        <end position="238"/>
    </location>
</feature>
<feature type="region of interest" description="Disordered" evidence="1">
    <location>
        <begin position="1042"/>
        <end position="1061"/>
    </location>
</feature>
<dbReference type="EMBL" id="JAICCE010000010">
    <property type="protein sequence ID" value="KAG9272636.1"/>
    <property type="molecule type" value="Genomic_DNA"/>
</dbReference>
<evidence type="ECO:0000313" key="3">
    <source>
        <dbReference type="Proteomes" id="UP000752171"/>
    </source>
</evidence>
<feature type="compositionally biased region" description="Basic and acidic residues" evidence="1">
    <location>
        <begin position="596"/>
        <end position="614"/>
    </location>
</feature>
<organism evidence="2 3">
    <name type="scientific">Astyanax mexicanus</name>
    <name type="common">Blind cave fish</name>
    <name type="synonym">Astyanax fasciatus mexicanus</name>
    <dbReference type="NCBI Taxonomy" id="7994"/>
    <lineage>
        <taxon>Eukaryota</taxon>
        <taxon>Metazoa</taxon>
        <taxon>Chordata</taxon>
        <taxon>Craniata</taxon>
        <taxon>Vertebrata</taxon>
        <taxon>Euteleostomi</taxon>
        <taxon>Actinopterygii</taxon>
        <taxon>Neopterygii</taxon>
        <taxon>Teleostei</taxon>
        <taxon>Ostariophysi</taxon>
        <taxon>Characiformes</taxon>
        <taxon>Characoidei</taxon>
        <taxon>Acestrorhamphidae</taxon>
        <taxon>Acestrorhamphinae</taxon>
        <taxon>Astyanax</taxon>
    </lineage>
</organism>
<name>A0A8T2LTG1_ASTMX</name>
<feature type="region of interest" description="Disordered" evidence="1">
    <location>
        <begin position="749"/>
        <end position="776"/>
    </location>
</feature>
<feature type="compositionally biased region" description="Polar residues" evidence="1">
    <location>
        <begin position="288"/>
        <end position="301"/>
    </location>
</feature>
<evidence type="ECO:0000256" key="1">
    <source>
        <dbReference type="SAM" id="MobiDB-lite"/>
    </source>
</evidence>
<feature type="compositionally biased region" description="Polar residues" evidence="1">
    <location>
        <begin position="247"/>
        <end position="276"/>
    </location>
</feature>
<feature type="compositionally biased region" description="Polar residues" evidence="1">
    <location>
        <begin position="854"/>
        <end position="889"/>
    </location>
</feature>
<feature type="compositionally biased region" description="Polar residues" evidence="1">
    <location>
        <begin position="436"/>
        <end position="465"/>
    </location>
</feature>
<accession>A0A8T2LTG1</accession>
<feature type="region of interest" description="Disordered" evidence="1">
    <location>
        <begin position="288"/>
        <end position="647"/>
    </location>
</feature>
<protein>
    <submittedName>
        <fullName evidence="2">Uncharacterized protein</fullName>
    </submittedName>
</protein>
<feature type="compositionally biased region" description="Polar residues" evidence="1">
    <location>
        <begin position="399"/>
        <end position="413"/>
    </location>
</feature>
<gene>
    <name evidence="2" type="ORF">AMEX_G13651</name>
</gene>
<dbReference type="Proteomes" id="UP000752171">
    <property type="component" value="Unassembled WGS sequence"/>
</dbReference>
<feature type="compositionally biased region" description="Basic and acidic residues" evidence="1">
    <location>
        <begin position="358"/>
        <end position="374"/>
    </location>
</feature>
<sequence length="1183" mass="125919">MESVHRDRCEDGGSRLGVSTIQKQMSTSQFLISQSPCPKSPLHKIGDESFPYMSGIFDDTIDPSFTSDHPDRSQFKTLKGQADVISGLRSQNKAAYNCLVSGKIESVHGEKCEEGDSRLGVSTIQRQMSTSQLLISQSLCPNSPLHKISDETFPYMSGIFDDTIDLTADQPDRSQFKNLKGQADVISGLRSQNKAAYNGLVSTPMEHCHSIDFSMSVTSPPDNHVSETNPVEATQDISSHLPEPAKCSQSLGLNSSNDSNESPGLNATKDTNENPVWNSVRHFTKTSGLNATKDLQGNPGLNATKDQESPGLNAAKDQESPGLNATKDQESPGLNATKDQESPGLNATKDQESPGLDATKDQESPELDATKARENPGLNATNDLDENPGLNFAKDLTENPGTNSTKVNENPGLNYTKDLDENSRLNCTKSLEKSPGLNSTKDLNENPGLNSTKDLSENPVLNSTKDLGENPVLNSTKDLSGNPGLNCTKDLCEKSGMNSTISDPCEGAKSNTTFEKSPGQGGRSTPGSSSSVSAVDGTLEVVNEKHLNSTVDVCGPANTTTEQPSEKPDCSADIGPSQTSVPKKLRSSEGLASGEDCEKHGTFTKPTEETRGELTVDVEQSVRAASLHVSPESGVTRSANSHPVDGTFIKHDVTTDVTTDVLPVEPHPSLKNAKVNTTVNVTKPSDAAEIQAPSDTNANVDADAEGTDAGGCGVAVTPTPTPEPSEQCCANTVPVDVPLNSEVPVCSNRTPGFPEAVDEAEEKEEEPQESRRRKNGFYEQDSCLSLDISHSSIFSLDDPLERTSRVLITSTPIVLGRGFDRLRCAKPMEMQKRLSVINSIDAHSNNDLAGVSGSDATATNPSSIKSETCSETQKSSAKCTTTNSSTSESAVAIKPPKMTLRRRIPQPGNFAGKSGIPSKSQIPARPPTLQGASSVVGKAKTVPAAPSAAAPSQPETSSSALHGVKRTVQLNKGKKLAPVKTITTTTAKNIKASYVAASTSACTSTTGTKPSQTMAPPKSSELQPPGRGRFGLKPPGIAVFSAEASHPQTHNKPTGLPGMRTRSSLLPAFAQKHASSEALPLAKRKRTDVQDQLSSAEPTSSKPDEGAQGRVPKNIKPKKANQNCNTCTVLKEKLNTFHQEIGAFIQELEKRPAGCNSSANWLPFQSKFETCLQEFKRLHSEHQ</sequence>
<feature type="compositionally biased region" description="Low complexity" evidence="1">
    <location>
        <begin position="943"/>
        <end position="960"/>
    </location>
</feature>
<feature type="region of interest" description="Disordered" evidence="1">
    <location>
        <begin position="1072"/>
        <end position="1120"/>
    </location>
</feature>
<feature type="compositionally biased region" description="Acidic residues" evidence="1">
    <location>
        <begin position="756"/>
        <end position="767"/>
    </location>
</feature>
<feature type="region of interest" description="Disordered" evidence="1">
    <location>
        <begin position="1002"/>
        <end position="1025"/>
    </location>
</feature>
<comment type="caution">
    <text evidence="2">The sequence shown here is derived from an EMBL/GenBank/DDBJ whole genome shotgun (WGS) entry which is preliminary data.</text>
</comment>
<feature type="compositionally biased region" description="Polar residues" evidence="1">
    <location>
        <begin position="472"/>
        <end position="485"/>
    </location>
</feature>
<evidence type="ECO:0000313" key="2">
    <source>
        <dbReference type="EMBL" id="KAG9272636.1"/>
    </source>
</evidence>
<feature type="region of interest" description="Disordered" evidence="1">
    <location>
        <begin position="844"/>
        <end position="962"/>
    </location>
</feature>
<feature type="compositionally biased region" description="Polar residues" evidence="1">
    <location>
        <begin position="1090"/>
        <end position="1101"/>
    </location>
</feature>
<reference evidence="2 3" key="1">
    <citation type="submission" date="2021-07" db="EMBL/GenBank/DDBJ databases">
        <authorList>
            <person name="Imarazene B."/>
            <person name="Zahm M."/>
            <person name="Klopp C."/>
            <person name="Cabau C."/>
            <person name="Beille S."/>
            <person name="Jouanno E."/>
            <person name="Castinel A."/>
            <person name="Lluch J."/>
            <person name="Gil L."/>
            <person name="Kuchtly C."/>
            <person name="Lopez Roques C."/>
            <person name="Donnadieu C."/>
            <person name="Parrinello H."/>
            <person name="Journot L."/>
            <person name="Du K."/>
            <person name="Schartl M."/>
            <person name="Retaux S."/>
            <person name="Guiguen Y."/>
        </authorList>
    </citation>
    <scope>NUCLEOTIDE SEQUENCE [LARGE SCALE GENOMIC DNA]</scope>
    <source>
        <strain evidence="2">Pach_M1</strain>
        <tissue evidence="2">Testis</tissue>
    </source>
</reference>
<feature type="region of interest" description="Disordered" evidence="1">
    <location>
        <begin position="216"/>
        <end position="276"/>
    </location>
</feature>